<keyword evidence="1" id="KW-0812">Transmembrane</keyword>
<keyword evidence="3" id="KW-1185">Reference proteome</keyword>
<reference evidence="2 3" key="1">
    <citation type="submission" date="2022-06" db="EMBL/GenBank/DDBJ databases">
        <title>Actinoplanes abujensis sp. nov., isolated from Nigerian arid soil.</title>
        <authorList>
            <person name="Ding P."/>
        </authorList>
    </citation>
    <scope>NUCLEOTIDE SEQUENCE [LARGE SCALE GENOMIC DNA]</scope>
    <source>
        <strain evidence="3">TRM88002</strain>
    </source>
</reference>
<organism evidence="2 3">
    <name type="scientific">Paractinoplanes hotanensis</name>
    <dbReference type="NCBI Taxonomy" id="2906497"/>
    <lineage>
        <taxon>Bacteria</taxon>
        <taxon>Bacillati</taxon>
        <taxon>Actinomycetota</taxon>
        <taxon>Actinomycetes</taxon>
        <taxon>Micromonosporales</taxon>
        <taxon>Micromonosporaceae</taxon>
        <taxon>Paractinoplanes</taxon>
    </lineage>
</organism>
<feature type="transmembrane region" description="Helical" evidence="1">
    <location>
        <begin position="12"/>
        <end position="29"/>
    </location>
</feature>
<keyword evidence="1" id="KW-0472">Membrane</keyword>
<comment type="caution">
    <text evidence="2">The sequence shown here is derived from an EMBL/GenBank/DDBJ whole genome shotgun (WGS) entry which is preliminary data.</text>
</comment>
<feature type="transmembrane region" description="Helical" evidence="1">
    <location>
        <begin position="60"/>
        <end position="77"/>
    </location>
</feature>
<evidence type="ECO:0000313" key="2">
    <source>
        <dbReference type="EMBL" id="MCM4078688.1"/>
    </source>
</evidence>
<keyword evidence="1" id="KW-1133">Transmembrane helix</keyword>
<evidence type="ECO:0000256" key="1">
    <source>
        <dbReference type="SAM" id="Phobius"/>
    </source>
</evidence>
<proteinExistence type="predicted"/>
<gene>
    <name evidence="2" type="ORF">LXN57_14020</name>
</gene>
<accession>A0ABT0XY27</accession>
<dbReference type="Proteomes" id="UP001523216">
    <property type="component" value="Unassembled WGS sequence"/>
</dbReference>
<feature type="transmembrane region" description="Helical" evidence="1">
    <location>
        <begin position="35"/>
        <end position="53"/>
    </location>
</feature>
<name>A0ABT0XY27_9ACTN</name>
<evidence type="ECO:0000313" key="3">
    <source>
        <dbReference type="Proteomes" id="UP001523216"/>
    </source>
</evidence>
<dbReference type="EMBL" id="JAMQOL010000016">
    <property type="protein sequence ID" value="MCM4078688.1"/>
    <property type="molecule type" value="Genomic_DNA"/>
</dbReference>
<protein>
    <submittedName>
        <fullName evidence="2">DUF3817 domain-containing protein</fullName>
    </submittedName>
</protein>
<dbReference type="RefSeq" id="WP_251798548.1">
    <property type="nucleotide sequence ID" value="NZ_JAMQOL010000016.1"/>
</dbReference>
<sequence length="78" mass="7978">MRLLRAAAGVEFFSLLVLLGNLATVHVPWVAALLGPLHGCAYLLVIGATVAATGRTRPRLLAVVPGVGGLLALRAIPA</sequence>